<evidence type="ECO:0000313" key="26">
    <source>
        <dbReference type="Proteomes" id="UP001238334"/>
    </source>
</evidence>
<keyword evidence="7 24" id="KW-0997">Cell inner membrane</keyword>
<dbReference type="Pfam" id="PF01219">
    <property type="entry name" value="DAGK_prokar"/>
    <property type="match status" value="1"/>
</dbReference>
<dbReference type="InterPro" id="IPR033718">
    <property type="entry name" value="DAGK_prok"/>
</dbReference>
<feature type="binding site" evidence="23">
    <location>
        <position position="32"/>
    </location>
    <ligand>
        <name>a divalent metal cation</name>
        <dbReference type="ChEBI" id="CHEBI:60240"/>
    </ligand>
</feature>
<feature type="binding site" evidence="21">
    <location>
        <position position="73"/>
    </location>
    <ligand>
        <name>substrate</name>
    </ligand>
</feature>
<evidence type="ECO:0000256" key="4">
    <source>
        <dbReference type="ARBA" id="ARBA00017575"/>
    </source>
</evidence>
<feature type="binding site" evidence="22">
    <location>
        <position position="80"/>
    </location>
    <ligand>
        <name>ATP</name>
        <dbReference type="ChEBI" id="CHEBI:30616"/>
    </ligand>
</feature>
<dbReference type="CDD" id="cd14264">
    <property type="entry name" value="DAGK_IM"/>
    <property type="match status" value="1"/>
</dbReference>
<accession>A0A9Y2P5F5</accession>
<keyword evidence="14 23" id="KW-0460">Magnesium</keyword>
<reference evidence="25 26" key="1">
    <citation type="submission" date="2023-06" db="EMBL/GenBank/DDBJ databases">
        <title>Parasedimentitalea psychrophila sp. nov., a psychrophilic bacterium isolated from deep-sea sediment.</title>
        <authorList>
            <person name="Li A."/>
        </authorList>
    </citation>
    <scope>NUCLEOTIDE SEQUENCE [LARGE SCALE GENOMIC DNA]</scope>
    <source>
        <strain evidence="25 26">QS115</strain>
    </source>
</reference>
<evidence type="ECO:0000256" key="7">
    <source>
        <dbReference type="ARBA" id="ARBA00022519"/>
    </source>
</evidence>
<comment type="cofactor">
    <cofactor evidence="23">
        <name>Mg(2+)</name>
        <dbReference type="ChEBI" id="CHEBI:18420"/>
    </cofactor>
    <text evidence="23">Mn(2+), Zn(2+), Cd(2+) and Co(2+) support activity to lesser extents.</text>
</comment>
<dbReference type="PANTHER" id="PTHR34299:SF1">
    <property type="entry name" value="DIACYLGLYCEROL KINASE"/>
    <property type="match status" value="1"/>
</dbReference>
<evidence type="ECO:0000256" key="23">
    <source>
        <dbReference type="PIRSR" id="PIRSR600829-4"/>
    </source>
</evidence>
<dbReference type="PANTHER" id="PTHR34299">
    <property type="entry name" value="DIACYLGLYCEROL KINASE"/>
    <property type="match status" value="1"/>
</dbReference>
<evidence type="ECO:0000256" key="16">
    <source>
        <dbReference type="ARBA" id="ARBA00023098"/>
    </source>
</evidence>
<keyword evidence="19 24" id="KW-1208">Phospholipid metabolism</keyword>
<evidence type="ECO:0000256" key="11">
    <source>
        <dbReference type="ARBA" id="ARBA00022741"/>
    </source>
</evidence>
<keyword evidence="16 24" id="KW-0443">Lipid metabolism</keyword>
<dbReference type="GO" id="GO:0005524">
    <property type="term" value="F:ATP binding"/>
    <property type="evidence" value="ECO:0007669"/>
    <property type="project" value="UniProtKB-KW"/>
</dbReference>
<dbReference type="KEGG" id="ppso:QPJ95_14980"/>
<comment type="subcellular location">
    <subcellularLocation>
        <location evidence="1 24">Cell inner membrane</location>
        <topology evidence="1 24">Multi-pass membrane protein</topology>
    </subcellularLocation>
</comment>
<dbReference type="Proteomes" id="UP001238334">
    <property type="component" value="Chromosome"/>
</dbReference>
<keyword evidence="5" id="KW-1003">Cell membrane</keyword>
<keyword evidence="26" id="KW-1185">Reference proteome</keyword>
<dbReference type="GO" id="GO:0005886">
    <property type="term" value="C:plasma membrane"/>
    <property type="evidence" value="ECO:0007669"/>
    <property type="project" value="UniProtKB-SubCell"/>
</dbReference>
<evidence type="ECO:0000256" key="5">
    <source>
        <dbReference type="ARBA" id="ARBA00022475"/>
    </source>
</evidence>
<evidence type="ECO:0000256" key="19">
    <source>
        <dbReference type="ARBA" id="ARBA00023264"/>
    </source>
</evidence>
<dbReference type="RefSeq" id="WP_270916929.1">
    <property type="nucleotide sequence ID" value="NZ_CP127247.1"/>
</dbReference>
<evidence type="ECO:0000256" key="15">
    <source>
        <dbReference type="ARBA" id="ARBA00022989"/>
    </source>
</evidence>
<evidence type="ECO:0000256" key="21">
    <source>
        <dbReference type="PIRSR" id="PIRSR600829-2"/>
    </source>
</evidence>
<evidence type="ECO:0000256" key="6">
    <source>
        <dbReference type="ARBA" id="ARBA00022516"/>
    </source>
</evidence>
<feature type="binding site" evidence="22">
    <location>
        <position position="13"/>
    </location>
    <ligand>
        <name>ATP</name>
        <dbReference type="ChEBI" id="CHEBI:30616"/>
    </ligand>
</feature>
<dbReference type="AlphaFoldDB" id="A0A9Y2P5F5"/>
<feature type="binding site" evidence="21">
    <location>
        <position position="102"/>
    </location>
    <ligand>
        <name>substrate</name>
    </ligand>
</feature>
<feature type="binding site" evidence="22">
    <location>
        <position position="32"/>
    </location>
    <ligand>
        <name>ATP</name>
        <dbReference type="ChEBI" id="CHEBI:30616"/>
    </ligand>
</feature>
<keyword evidence="13 22" id="KW-0067">ATP-binding</keyword>
<dbReference type="EMBL" id="CP127247">
    <property type="protein sequence ID" value="WIY23928.1"/>
    <property type="molecule type" value="Genomic_DNA"/>
</dbReference>
<evidence type="ECO:0000256" key="8">
    <source>
        <dbReference type="ARBA" id="ARBA00022679"/>
    </source>
</evidence>
<keyword evidence="10 23" id="KW-0479">Metal-binding</keyword>
<comment type="function">
    <text evidence="24">Catalyzes the ATP-dependent phosphorylation of sn-l,2-diacylglycerol (DAG) to phosphatidic acid. Involved in the recycling of diacylglycerol produced as a by-product during membrane-derived oligosaccharide (MDO) biosynthesis.</text>
</comment>
<comment type="catalytic activity">
    <reaction evidence="24">
        <text>a 1,2-diacyl-sn-glycerol + ATP = a 1,2-diacyl-sn-glycero-3-phosphate + ADP + H(+)</text>
        <dbReference type="Rhea" id="RHEA:10272"/>
        <dbReference type="ChEBI" id="CHEBI:15378"/>
        <dbReference type="ChEBI" id="CHEBI:17815"/>
        <dbReference type="ChEBI" id="CHEBI:30616"/>
        <dbReference type="ChEBI" id="CHEBI:58608"/>
        <dbReference type="ChEBI" id="CHEBI:456216"/>
        <dbReference type="EC" id="2.7.1.107"/>
    </reaction>
</comment>
<dbReference type="Gene3D" id="1.10.287.3610">
    <property type="match status" value="1"/>
</dbReference>
<comment type="similarity">
    <text evidence="2 24">Belongs to the bacterial diacylglycerol kinase family.</text>
</comment>
<evidence type="ECO:0000256" key="1">
    <source>
        <dbReference type="ARBA" id="ARBA00004429"/>
    </source>
</evidence>
<evidence type="ECO:0000256" key="20">
    <source>
        <dbReference type="PIRSR" id="PIRSR600829-1"/>
    </source>
</evidence>
<evidence type="ECO:0000256" key="14">
    <source>
        <dbReference type="ARBA" id="ARBA00022842"/>
    </source>
</evidence>
<dbReference type="EC" id="2.7.1.107" evidence="3 24"/>
<organism evidence="25 26">
    <name type="scientific">Parasedimentitalea psychrophila</name>
    <dbReference type="NCBI Taxonomy" id="2997337"/>
    <lineage>
        <taxon>Bacteria</taxon>
        <taxon>Pseudomonadati</taxon>
        <taxon>Pseudomonadota</taxon>
        <taxon>Alphaproteobacteria</taxon>
        <taxon>Rhodobacterales</taxon>
        <taxon>Paracoccaceae</taxon>
        <taxon>Parasedimentitalea</taxon>
    </lineage>
</organism>
<evidence type="ECO:0000256" key="13">
    <source>
        <dbReference type="ARBA" id="ARBA00022840"/>
    </source>
</evidence>
<feature type="transmembrane region" description="Helical" evidence="24">
    <location>
        <begin position="58"/>
        <end position="79"/>
    </location>
</feature>
<dbReference type="GO" id="GO:0046872">
    <property type="term" value="F:metal ion binding"/>
    <property type="evidence" value="ECO:0007669"/>
    <property type="project" value="UniProtKB-KW"/>
</dbReference>
<feature type="binding site" evidence="21">
    <location>
        <position position="13"/>
    </location>
    <ligand>
        <name>substrate</name>
    </ligand>
</feature>
<evidence type="ECO:0000256" key="24">
    <source>
        <dbReference type="RuleBase" id="RU363065"/>
    </source>
</evidence>
<feature type="binding site" evidence="23">
    <location>
        <position position="80"/>
    </location>
    <ligand>
        <name>a divalent metal cation</name>
        <dbReference type="ChEBI" id="CHEBI:60240"/>
    </ligand>
</feature>
<evidence type="ECO:0000256" key="3">
    <source>
        <dbReference type="ARBA" id="ARBA00012133"/>
    </source>
</evidence>
<feature type="transmembrane region" description="Helical" evidence="24">
    <location>
        <begin position="100"/>
        <end position="124"/>
    </location>
</feature>
<dbReference type="InterPro" id="IPR036945">
    <property type="entry name" value="DAGK_sf"/>
</dbReference>
<evidence type="ECO:0000256" key="17">
    <source>
        <dbReference type="ARBA" id="ARBA00023136"/>
    </source>
</evidence>
<keyword evidence="18" id="KW-0594">Phospholipid biosynthesis</keyword>
<keyword evidence="11 22" id="KW-0547">Nucleotide-binding</keyword>
<name>A0A9Y2P5F5_9RHOB</name>
<evidence type="ECO:0000256" key="12">
    <source>
        <dbReference type="ARBA" id="ARBA00022777"/>
    </source>
</evidence>
<keyword evidence="12 24" id="KW-0418">Kinase</keyword>
<proteinExistence type="inferred from homology"/>
<evidence type="ECO:0000256" key="22">
    <source>
        <dbReference type="PIRSR" id="PIRSR600829-3"/>
    </source>
</evidence>
<comment type="caution">
    <text evidence="24">Lacks conserved residue(s) required for the propagation of feature annotation.</text>
</comment>
<keyword evidence="6" id="KW-0444">Lipid biosynthesis</keyword>
<keyword evidence="8 24" id="KW-0808">Transferase</keyword>
<dbReference type="GO" id="GO:0006654">
    <property type="term" value="P:phosphatidic acid biosynthetic process"/>
    <property type="evidence" value="ECO:0007669"/>
    <property type="project" value="InterPro"/>
</dbReference>
<evidence type="ECO:0000256" key="2">
    <source>
        <dbReference type="ARBA" id="ARBA00005967"/>
    </source>
</evidence>
<evidence type="ECO:0000256" key="9">
    <source>
        <dbReference type="ARBA" id="ARBA00022692"/>
    </source>
</evidence>
<dbReference type="GO" id="GO:0004143">
    <property type="term" value="F:ATP-dependent diacylglycerol kinase activity"/>
    <property type="evidence" value="ECO:0007669"/>
    <property type="project" value="UniProtKB-EC"/>
</dbReference>
<evidence type="ECO:0000313" key="25">
    <source>
        <dbReference type="EMBL" id="WIY23928.1"/>
    </source>
</evidence>
<keyword evidence="17 24" id="KW-0472">Membrane</keyword>
<gene>
    <name evidence="25" type="ORF">QPJ95_14980</name>
</gene>
<sequence length="127" mass="13769">MTDRTRKTSGIRRLVVACGSTAKGIRYIFSNEAAFRQEMLACVVLVPASFFVAPDVRLALTLISSMLLVLLVEVLNTAIEVTIDRISLDQHPLSGAAKELGSFAVLLALINSLTWWGYAIFLLISGG</sequence>
<evidence type="ECO:0000256" key="10">
    <source>
        <dbReference type="ARBA" id="ARBA00022723"/>
    </source>
</evidence>
<protein>
    <recommendedName>
        <fullName evidence="4 24">Diacylglycerol kinase</fullName>
        <ecNumber evidence="3 24">2.7.1.107</ecNumber>
    </recommendedName>
</protein>
<feature type="active site" description="Proton acceptor" evidence="20">
    <location>
        <position position="73"/>
    </location>
</feature>
<keyword evidence="9 24" id="KW-0812">Transmembrane</keyword>
<feature type="binding site" evidence="21">
    <location>
        <begin position="34"/>
        <end position="38"/>
    </location>
    <ligand>
        <name>substrate</name>
    </ligand>
</feature>
<evidence type="ECO:0000256" key="18">
    <source>
        <dbReference type="ARBA" id="ARBA00023209"/>
    </source>
</evidence>
<dbReference type="InterPro" id="IPR000829">
    <property type="entry name" value="DAGK"/>
</dbReference>
<keyword evidence="15 24" id="KW-1133">Transmembrane helix</keyword>